<proteinExistence type="predicted"/>
<comment type="caution">
    <text evidence="2">The sequence shown here is derived from an EMBL/GenBank/DDBJ whole genome shotgun (WGS) entry which is preliminary data.</text>
</comment>
<reference evidence="2 3" key="1">
    <citation type="submission" date="2023-10" db="EMBL/GenBank/DDBJ databases">
        <title>Draft genome sequence of Xylaria bambusicola isolate GMP-LS, the root and basal stem rot pathogen of sugarcane in Indonesia.</title>
        <authorList>
            <person name="Selvaraj P."/>
            <person name="Muralishankar V."/>
            <person name="Muruganantham S."/>
            <person name="Sp S."/>
            <person name="Haryani S."/>
            <person name="Lau K.J.X."/>
            <person name="Naqvi N.I."/>
        </authorList>
    </citation>
    <scope>NUCLEOTIDE SEQUENCE [LARGE SCALE GENOMIC DNA]</scope>
    <source>
        <strain evidence="2">GMP-LS</strain>
    </source>
</reference>
<accession>A0AAN7UYD1</accession>
<dbReference type="Gene3D" id="2.160.20.10">
    <property type="entry name" value="Single-stranded right-handed beta-helix, Pectin lyase-like"/>
    <property type="match status" value="1"/>
</dbReference>
<name>A0AAN7UYD1_9PEZI</name>
<feature type="signal peptide" evidence="1">
    <location>
        <begin position="1"/>
        <end position="19"/>
    </location>
</feature>
<dbReference type="EMBL" id="JAWHQM010000086">
    <property type="protein sequence ID" value="KAK5636969.1"/>
    <property type="molecule type" value="Genomic_DNA"/>
</dbReference>
<feature type="chain" id="PRO_5042945090" evidence="1">
    <location>
        <begin position="20"/>
        <end position="181"/>
    </location>
</feature>
<organism evidence="2 3">
    <name type="scientific">Xylaria bambusicola</name>
    <dbReference type="NCBI Taxonomy" id="326684"/>
    <lineage>
        <taxon>Eukaryota</taxon>
        <taxon>Fungi</taxon>
        <taxon>Dikarya</taxon>
        <taxon>Ascomycota</taxon>
        <taxon>Pezizomycotina</taxon>
        <taxon>Sordariomycetes</taxon>
        <taxon>Xylariomycetidae</taxon>
        <taxon>Xylariales</taxon>
        <taxon>Xylariaceae</taxon>
        <taxon>Xylaria</taxon>
    </lineage>
</organism>
<keyword evidence="3" id="KW-1185">Reference proteome</keyword>
<evidence type="ECO:0000313" key="2">
    <source>
        <dbReference type="EMBL" id="KAK5636969.1"/>
    </source>
</evidence>
<gene>
    <name evidence="2" type="ORF">RRF57_012681</name>
</gene>
<evidence type="ECO:0000256" key="1">
    <source>
        <dbReference type="SAM" id="SignalP"/>
    </source>
</evidence>
<dbReference type="InterPro" id="IPR012334">
    <property type="entry name" value="Pectin_lyas_fold"/>
</dbReference>
<dbReference type="AlphaFoldDB" id="A0AAN7UYD1"/>
<keyword evidence="1" id="KW-0732">Signal</keyword>
<evidence type="ECO:0000313" key="3">
    <source>
        <dbReference type="Proteomes" id="UP001305414"/>
    </source>
</evidence>
<sequence>MRLEYIFLLTAVGYWSATAARQSPTPGLKGRSKPALPDRAPFGFGGAATGGGVAHENNTYVVDNMMDLRTVLKMEEPRTVYVQGEIVGSQINESFAGDCQYYIDSSRVPNFNFTLYVMALNATYTNAVKAAVFANRKFDGRNARDYLELLNRQNVCFSLLRYENIIHYFFPILNVTMNLHN</sequence>
<protein>
    <submittedName>
        <fullName evidence="2">Uncharacterized protein</fullName>
    </submittedName>
</protein>
<dbReference type="Proteomes" id="UP001305414">
    <property type="component" value="Unassembled WGS sequence"/>
</dbReference>